<evidence type="ECO:0000256" key="2">
    <source>
        <dbReference type="ARBA" id="ARBA00022723"/>
    </source>
</evidence>
<keyword evidence="4" id="KW-0862">Zinc</keyword>
<dbReference type="NCBIfam" id="TIGR00310">
    <property type="entry name" value="ZPR1_znf"/>
    <property type="match status" value="1"/>
</dbReference>
<reference evidence="7" key="1">
    <citation type="submission" date="2018-07" db="EMBL/GenBank/DDBJ databases">
        <authorList>
            <person name="Quirk P.G."/>
            <person name="Krulwich T.A."/>
        </authorList>
    </citation>
    <scope>NUCLEOTIDE SEQUENCE</scope>
    <source>
        <strain evidence="7">Anand</strain>
    </source>
</reference>
<protein>
    <submittedName>
        <fullName evidence="7">Zinc-finger protein zpr1, putative</fullName>
    </submittedName>
</protein>
<dbReference type="Gene3D" id="2.20.25.420">
    <property type="entry name" value="ZPR1, zinc finger domain"/>
    <property type="match status" value="2"/>
</dbReference>
<dbReference type="EMBL" id="UIVT01000001">
    <property type="protein sequence ID" value="SVP88522.1"/>
    <property type="molecule type" value="Genomic_DNA"/>
</dbReference>
<gene>
    <name evidence="7" type="ORF">TAT_000038300</name>
    <name evidence="8" type="ORF">TAV_000037900</name>
</gene>
<evidence type="ECO:0000256" key="5">
    <source>
        <dbReference type="SAM" id="MobiDB-lite"/>
    </source>
</evidence>
<dbReference type="Pfam" id="PF22794">
    <property type="entry name" value="jr-ZPR1"/>
    <property type="match status" value="2"/>
</dbReference>
<evidence type="ECO:0000256" key="4">
    <source>
        <dbReference type="ARBA" id="ARBA00022833"/>
    </source>
</evidence>
<name>A0A3B0N369_THEAN</name>
<feature type="compositionally biased region" description="Acidic residues" evidence="5">
    <location>
        <begin position="243"/>
        <end position="254"/>
    </location>
</feature>
<dbReference type="Pfam" id="PF03367">
    <property type="entry name" value="Zn_ribbon_ZPR1"/>
    <property type="match status" value="2"/>
</dbReference>
<dbReference type="FunFam" id="2.20.25.420:FF:000001">
    <property type="entry name" value="Zinc finger protein ZPR1"/>
    <property type="match status" value="1"/>
</dbReference>
<dbReference type="PANTHER" id="PTHR10876">
    <property type="entry name" value="ZINC FINGER PROTEIN ZPR1"/>
    <property type="match status" value="1"/>
</dbReference>
<dbReference type="AlphaFoldDB" id="A0A3B0N369"/>
<keyword evidence="2" id="KW-0479">Metal-binding</keyword>
<evidence type="ECO:0000313" key="7">
    <source>
        <dbReference type="EMBL" id="SVP88522.1"/>
    </source>
</evidence>
<dbReference type="SMART" id="SM00709">
    <property type="entry name" value="Zpr1"/>
    <property type="match status" value="2"/>
</dbReference>
<organism evidence="7">
    <name type="scientific">Theileria annulata</name>
    <dbReference type="NCBI Taxonomy" id="5874"/>
    <lineage>
        <taxon>Eukaryota</taxon>
        <taxon>Sar</taxon>
        <taxon>Alveolata</taxon>
        <taxon>Apicomplexa</taxon>
        <taxon>Aconoidasida</taxon>
        <taxon>Piroplasmida</taxon>
        <taxon>Theileriidae</taxon>
        <taxon>Theileria</taxon>
    </lineage>
</organism>
<sequence>MENESRIELENPGDYVNDDEAVVESVCMSCGENGTTRILARKIPHFNDILVMSFECSFCNNKNNEILNISKLQNLGVSYRIHVNNPEGLNNQIVITNTSVVKLIELEFEIPKLDRKGIVTTIEGLLTNIINNLTDHISSFESLGADNDATDAIPNKELTNSTNDVSIKVDENVYKLAEYVQKLEKIKNRLVSYSTGLESFTLFIDDPSGNSYVENDNNKLELTVNKYERTNEHLEKMGYACQPEDEGSLDDDNESNGPQQSDHEDGLNDFFFVNCTNCGFKGKNQICEIAIPGFDKCIIMSFVCDNCNYRTNELKPGGGIKKYGKVWHLKINSVDDIKRDIILSNTCEISINELELTISPGSLSSLFTTIEGLINKIIENLHSTFPFLIGDSSLHSGEMSHANGDSAPLVNGMYINKSRIKSLINKLKEVIDCRNGSKEGINIAFNDPLDNTFIFTYTNSNAQITSEGIKNNIDSIISKYNVVNEENKGSVEDSPEFDNFNIGKSALLDEKIVVDENLYYINYNRTDEQNEEFGLI</sequence>
<feature type="region of interest" description="Disordered" evidence="5">
    <location>
        <begin position="242"/>
        <end position="264"/>
    </location>
</feature>
<proteinExistence type="inferred from homology"/>
<feature type="domain" description="Zinc finger ZPR1-type" evidence="6">
    <location>
        <begin position="25"/>
        <end position="215"/>
    </location>
</feature>
<dbReference type="PANTHER" id="PTHR10876:SF0">
    <property type="entry name" value="ZINC FINGER PROTEIN ZPR1"/>
    <property type="match status" value="1"/>
</dbReference>
<dbReference type="InterPro" id="IPR040141">
    <property type="entry name" value="ZPR1"/>
</dbReference>
<dbReference type="GO" id="GO:0008270">
    <property type="term" value="F:zinc ion binding"/>
    <property type="evidence" value="ECO:0007669"/>
    <property type="project" value="UniProtKB-KW"/>
</dbReference>
<dbReference type="InterPro" id="IPR004457">
    <property type="entry name" value="Znf_ZPR1"/>
</dbReference>
<dbReference type="Gene3D" id="2.60.120.1040">
    <property type="entry name" value="ZPR1, A/B domain"/>
    <property type="match status" value="2"/>
</dbReference>
<keyword evidence="3 7" id="KW-0863">Zinc-finger</keyword>
<evidence type="ECO:0000259" key="6">
    <source>
        <dbReference type="SMART" id="SM00709"/>
    </source>
</evidence>
<evidence type="ECO:0000256" key="1">
    <source>
        <dbReference type="ARBA" id="ARBA00008354"/>
    </source>
</evidence>
<evidence type="ECO:0000313" key="8">
    <source>
        <dbReference type="EMBL" id="SVP89682.1"/>
    </source>
</evidence>
<dbReference type="EMBL" id="UIVS01000001">
    <property type="protein sequence ID" value="SVP89682.1"/>
    <property type="molecule type" value="Genomic_DNA"/>
</dbReference>
<dbReference type="InterPro" id="IPR042452">
    <property type="entry name" value="ZPR1_Znf1/2"/>
</dbReference>
<dbReference type="InterPro" id="IPR056180">
    <property type="entry name" value="ZPR1_jr_dom"/>
</dbReference>
<dbReference type="GO" id="GO:0005634">
    <property type="term" value="C:nucleus"/>
    <property type="evidence" value="ECO:0007669"/>
    <property type="project" value="TreeGrafter"/>
</dbReference>
<accession>A0A3B0N369</accession>
<dbReference type="VEuPathDB" id="PiroplasmaDB:TA21150"/>
<evidence type="ECO:0000256" key="3">
    <source>
        <dbReference type="ARBA" id="ARBA00022771"/>
    </source>
</evidence>
<comment type="similarity">
    <text evidence="1">Belongs to the ZPR1 family.</text>
</comment>
<dbReference type="InterPro" id="IPR042451">
    <property type="entry name" value="ZPR1_A/B_dom"/>
</dbReference>
<feature type="domain" description="Zinc finger ZPR1-type" evidence="6">
    <location>
        <begin position="273"/>
        <end position="456"/>
    </location>
</feature>